<dbReference type="EMBL" id="CP047898">
    <property type="protein sequence ID" value="QHK20206.1"/>
    <property type="molecule type" value="Genomic_DNA"/>
</dbReference>
<keyword evidence="2" id="KW-1185">Reference proteome</keyword>
<organism evidence="1 2">
    <name type="scientific">Pseudarthrobacter psychrotolerans</name>
    <dbReference type="NCBI Taxonomy" id="2697569"/>
    <lineage>
        <taxon>Bacteria</taxon>
        <taxon>Bacillati</taxon>
        <taxon>Actinomycetota</taxon>
        <taxon>Actinomycetes</taxon>
        <taxon>Micrococcales</taxon>
        <taxon>Micrococcaceae</taxon>
        <taxon>Pseudarthrobacter</taxon>
    </lineage>
</organism>
<dbReference type="Proteomes" id="UP000464186">
    <property type="component" value="Chromosome"/>
</dbReference>
<gene>
    <name evidence="1" type="ORF">GU243_11205</name>
</gene>
<dbReference type="KEGG" id="psey:GU243_11205"/>
<evidence type="ECO:0000313" key="1">
    <source>
        <dbReference type="EMBL" id="QHK20206.1"/>
    </source>
</evidence>
<reference evidence="1 2" key="1">
    <citation type="submission" date="2020-01" db="EMBL/GenBank/DDBJ databases">
        <title>Pseudarthrobacter psychrotolerans sp. nov., isolated from antarctic soil.</title>
        <authorList>
            <person name="Shin Y."/>
            <person name="Park W."/>
        </authorList>
    </citation>
    <scope>NUCLEOTIDE SEQUENCE [LARGE SCALE GENOMIC DNA]</scope>
    <source>
        <strain evidence="1 2">YJ56</strain>
    </source>
</reference>
<sequence length="103" mass="11416">MRTTNETTFQTVPRQPGTLMARRKRVSWKHLPYGEQVDVVEGGQLLGPGTVDATTPDGSIVWVVIHGVGGRRMLHQNDDMQLEIIKPLDSAAELRTSPARRKG</sequence>
<evidence type="ECO:0000313" key="2">
    <source>
        <dbReference type="Proteomes" id="UP000464186"/>
    </source>
</evidence>
<name>A0A6P1NIP4_9MICC</name>
<proteinExistence type="predicted"/>
<dbReference type="AlphaFoldDB" id="A0A6P1NIP4"/>
<accession>A0A6P1NIP4</accession>
<protein>
    <submittedName>
        <fullName evidence="1">Uncharacterized protein</fullName>
    </submittedName>
</protein>